<evidence type="ECO:0000313" key="1">
    <source>
        <dbReference type="EMBL" id="EKC39672.1"/>
    </source>
</evidence>
<accession>K1QRX1</accession>
<dbReference type="InParanoid" id="K1QRX1"/>
<dbReference type="EMBL" id="JH816450">
    <property type="protein sequence ID" value="EKC39672.1"/>
    <property type="molecule type" value="Genomic_DNA"/>
</dbReference>
<protein>
    <submittedName>
        <fullName evidence="1">Uncharacterized protein</fullName>
    </submittedName>
</protein>
<organism evidence="1">
    <name type="scientific">Magallana gigas</name>
    <name type="common">Pacific oyster</name>
    <name type="synonym">Crassostrea gigas</name>
    <dbReference type="NCBI Taxonomy" id="29159"/>
    <lineage>
        <taxon>Eukaryota</taxon>
        <taxon>Metazoa</taxon>
        <taxon>Spiralia</taxon>
        <taxon>Lophotrochozoa</taxon>
        <taxon>Mollusca</taxon>
        <taxon>Bivalvia</taxon>
        <taxon>Autobranchia</taxon>
        <taxon>Pteriomorphia</taxon>
        <taxon>Ostreida</taxon>
        <taxon>Ostreoidea</taxon>
        <taxon>Ostreidae</taxon>
        <taxon>Magallana</taxon>
    </lineage>
</organism>
<reference evidence="1" key="1">
    <citation type="journal article" date="2012" name="Nature">
        <title>The oyster genome reveals stress adaptation and complexity of shell formation.</title>
        <authorList>
            <person name="Zhang G."/>
            <person name="Fang X."/>
            <person name="Guo X."/>
            <person name="Li L."/>
            <person name="Luo R."/>
            <person name="Xu F."/>
            <person name="Yang P."/>
            <person name="Zhang L."/>
            <person name="Wang X."/>
            <person name="Qi H."/>
            <person name="Xiong Z."/>
            <person name="Que H."/>
            <person name="Xie Y."/>
            <person name="Holland P.W."/>
            <person name="Paps J."/>
            <person name="Zhu Y."/>
            <person name="Wu F."/>
            <person name="Chen Y."/>
            <person name="Wang J."/>
            <person name="Peng C."/>
            <person name="Meng J."/>
            <person name="Yang L."/>
            <person name="Liu J."/>
            <person name="Wen B."/>
            <person name="Zhang N."/>
            <person name="Huang Z."/>
            <person name="Zhu Q."/>
            <person name="Feng Y."/>
            <person name="Mount A."/>
            <person name="Hedgecock D."/>
            <person name="Xu Z."/>
            <person name="Liu Y."/>
            <person name="Domazet-Loso T."/>
            <person name="Du Y."/>
            <person name="Sun X."/>
            <person name="Zhang S."/>
            <person name="Liu B."/>
            <person name="Cheng P."/>
            <person name="Jiang X."/>
            <person name="Li J."/>
            <person name="Fan D."/>
            <person name="Wang W."/>
            <person name="Fu W."/>
            <person name="Wang T."/>
            <person name="Wang B."/>
            <person name="Zhang J."/>
            <person name="Peng Z."/>
            <person name="Li Y."/>
            <person name="Li N."/>
            <person name="Wang J."/>
            <person name="Chen M."/>
            <person name="He Y."/>
            <person name="Tan F."/>
            <person name="Song X."/>
            <person name="Zheng Q."/>
            <person name="Huang R."/>
            <person name="Yang H."/>
            <person name="Du X."/>
            <person name="Chen L."/>
            <person name="Yang M."/>
            <person name="Gaffney P.M."/>
            <person name="Wang S."/>
            <person name="Luo L."/>
            <person name="She Z."/>
            <person name="Ming Y."/>
            <person name="Huang W."/>
            <person name="Zhang S."/>
            <person name="Huang B."/>
            <person name="Zhang Y."/>
            <person name="Qu T."/>
            <person name="Ni P."/>
            <person name="Miao G."/>
            <person name="Wang J."/>
            <person name="Wang Q."/>
            <person name="Steinberg C.E."/>
            <person name="Wang H."/>
            <person name="Li N."/>
            <person name="Qian L."/>
            <person name="Zhang G."/>
            <person name="Li Y."/>
            <person name="Yang H."/>
            <person name="Liu X."/>
            <person name="Wang J."/>
            <person name="Yin Y."/>
            <person name="Wang J."/>
        </authorList>
    </citation>
    <scope>NUCLEOTIDE SEQUENCE [LARGE SCALE GENOMIC DNA]</scope>
    <source>
        <strain evidence="1">05x7-T-G4-1.051#20</strain>
    </source>
</reference>
<name>K1QRX1_MAGGI</name>
<sequence length="88" mass="9927">MIERVHIGRLFEVYKPIGFSNVEGNVIDGAIRKRQVWSDQADLRLLLRQMIEAGDRSSELSSASVCECILLAVFCCDIYMLDVLFVGC</sequence>
<dbReference type="HOGENOM" id="CLU_2471247_0_0_1"/>
<proteinExistence type="predicted"/>
<gene>
    <name evidence="1" type="ORF">CGI_10025131</name>
</gene>
<dbReference type="AlphaFoldDB" id="K1QRX1"/>